<keyword evidence="4" id="KW-0346">Stress response</keyword>
<feature type="domain" description="SHSP" evidence="3">
    <location>
        <begin position="43"/>
        <end position="156"/>
    </location>
</feature>
<organism evidence="4 5">
    <name type="scientific">Patulibacter medicamentivorans</name>
    <dbReference type="NCBI Taxonomy" id="1097667"/>
    <lineage>
        <taxon>Bacteria</taxon>
        <taxon>Bacillati</taxon>
        <taxon>Actinomycetota</taxon>
        <taxon>Thermoleophilia</taxon>
        <taxon>Solirubrobacterales</taxon>
        <taxon>Patulibacteraceae</taxon>
        <taxon>Patulibacter</taxon>
    </lineage>
</organism>
<dbReference type="AlphaFoldDB" id="H0E460"/>
<dbReference type="OrthoDB" id="3855217at2"/>
<evidence type="ECO:0000313" key="4">
    <source>
        <dbReference type="EMBL" id="EHN11527.1"/>
    </source>
</evidence>
<comment type="caution">
    <text evidence="4">The sequence shown here is derived from an EMBL/GenBank/DDBJ whole genome shotgun (WGS) entry which is preliminary data.</text>
</comment>
<accession>H0E460</accession>
<dbReference type="RefSeq" id="WP_007573000.1">
    <property type="nucleotide sequence ID" value="NZ_AGUD01000096.1"/>
</dbReference>
<comment type="similarity">
    <text evidence="1 2">Belongs to the small heat shock protein (HSP20) family.</text>
</comment>
<dbReference type="Proteomes" id="UP000005143">
    <property type="component" value="Unassembled WGS sequence"/>
</dbReference>
<protein>
    <submittedName>
        <fullName evidence="4">Heat shock protein Hsp20</fullName>
    </submittedName>
</protein>
<evidence type="ECO:0000259" key="3">
    <source>
        <dbReference type="PROSITE" id="PS01031"/>
    </source>
</evidence>
<dbReference type="PROSITE" id="PS01031">
    <property type="entry name" value="SHSP"/>
    <property type="match status" value="1"/>
</dbReference>
<dbReference type="Pfam" id="PF00011">
    <property type="entry name" value="HSP20"/>
    <property type="match status" value="1"/>
</dbReference>
<dbReference type="EMBL" id="AGUD01000096">
    <property type="protein sequence ID" value="EHN11527.1"/>
    <property type="molecule type" value="Genomic_DNA"/>
</dbReference>
<reference evidence="4 5" key="1">
    <citation type="journal article" date="2013" name="Biodegradation">
        <title>Quantitative proteomic analysis of ibuprofen-degrading Patulibacter sp. strain I11.</title>
        <authorList>
            <person name="Almeida B."/>
            <person name="Kjeldal H."/>
            <person name="Lolas I."/>
            <person name="Knudsen A.D."/>
            <person name="Carvalho G."/>
            <person name="Nielsen K.L."/>
            <person name="Barreto Crespo M.T."/>
            <person name="Stensballe A."/>
            <person name="Nielsen J.L."/>
        </authorList>
    </citation>
    <scope>NUCLEOTIDE SEQUENCE [LARGE SCALE GENOMIC DNA]</scope>
    <source>
        <strain evidence="4 5">I11</strain>
    </source>
</reference>
<dbReference type="InterPro" id="IPR008978">
    <property type="entry name" value="HSP20-like_chaperone"/>
</dbReference>
<evidence type="ECO:0000256" key="1">
    <source>
        <dbReference type="PROSITE-ProRule" id="PRU00285"/>
    </source>
</evidence>
<name>H0E460_9ACTN</name>
<gene>
    <name evidence="4" type="ORF">PAI11_15870</name>
</gene>
<dbReference type="Gene3D" id="2.60.40.790">
    <property type="match status" value="1"/>
</dbReference>
<dbReference type="InterPro" id="IPR002068">
    <property type="entry name" value="A-crystallin/Hsp20_dom"/>
</dbReference>
<evidence type="ECO:0000313" key="5">
    <source>
        <dbReference type="Proteomes" id="UP000005143"/>
    </source>
</evidence>
<sequence length="162" mass="17945">MRSREGDLFANFERMRREMDELFGGVLDRGLLGRVRRVGFEPAVDVFYETPTEGDRAGVPRAVVHADLAGVDIDQVGLEIRGRELVLAGARAPVEAEGRAYQQVEIGTGPFRRVVQLGADVIADEARATYRDGILRVELPLMRPRDARRSVPIEVDEDEAGS</sequence>
<dbReference type="SUPFAM" id="SSF49764">
    <property type="entry name" value="HSP20-like chaperones"/>
    <property type="match status" value="1"/>
</dbReference>
<dbReference type="CDD" id="cd06464">
    <property type="entry name" value="ACD_sHsps-like"/>
    <property type="match status" value="1"/>
</dbReference>
<keyword evidence="5" id="KW-1185">Reference proteome</keyword>
<proteinExistence type="inferred from homology"/>
<evidence type="ECO:0000256" key="2">
    <source>
        <dbReference type="RuleBase" id="RU003616"/>
    </source>
</evidence>